<sequence>MISYLIAISFLLHGILLVAIVILSLRVSKAKELEKRQEQIAKEIEDTFTAYLIEIKEENANLLNKLEENGDNGGKVKPDEETLEDAPYILNTRNDINHSYDQVVEQEDTGSKRGNKNETPSYQPPVPDEQDHYQPSIESTVLQMYNEGATIEEIAKRLDRGTTEIELTLKFHSRMS</sequence>
<keyword evidence="2" id="KW-0812">Transmembrane</keyword>
<dbReference type="Gene3D" id="1.10.10.60">
    <property type="entry name" value="Homeodomain-like"/>
    <property type="match status" value="1"/>
</dbReference>
<dbReference type="EMBL" id="BMIN01000001">
    <property type="protein sequence ID" value="GGC97147.1"/>
    <property type="molecule type" value="Genomic_DNA"/>
</dbReference>
<name>A0ABQ1PHB5_9BACI</name>
<evidence type="ECO:0000313" key="3">
    <source>
        <dbReference type="EMBL" id="GGC97147.1"/>
    </source>
</evidence>
<keyword evidence="4" id="KW-1185">Reference proteome</keyword>
<accession>A0ABQ1PHB5</accession>
<dbReference type="Proteomes" id="UP000642571">
    <property type="component" value="Unassembled WGS sequence"/>
</dbReference>
<organism evidence="3 4">
    <name type="scientific">Pontibacillus salipaludis</name>
    <dbReference type="NCBI Taxonomy" id="1697394"/>
    <lineage>
        <taxon>Bacteria</taxon>
        <taxon>Bacillati</taxon>
        <taxon>Bacillota</taxon>
        <taxon>Bacilli</taxon>
        <taxon>Bacillales</taxon>
        <taxon>Bacillaceae</taxon>
        <taxon>Pontibacillus</taxon>
    </lineage>
</organism>
<feature type="region of interest" description="Disordered" evidence="1">
    <location>
        <begin position="104"/>
        <end position="131"/>
    </location>
</feature>
<comment type="caution">
    <text evidence="3">The sequence shown here is derived from an EMBL/GenBank/DDBJ whole genome shotgun (WGS) entry which is preliminary data.</text>
</comment>
<evidence type="ECO:0000256" key="2">
    <source>
        <dbReference type="SAM" id="Phobius"/>
    </source>
</evidence>
<protein>
    <submittedName>
        <fullName evidence="3">Swarming motility protein SwrB</fullName>
    </submittedName>
</protein>
<evidence type="ECO:0000313" key="4">
    <source>
        <dbReference type="Proteomes" id="UP000642571"/>
    </source>
</evidence>
<dbReference type="RefSeq" id="WP_188649785.1">
    <property type="nucleotide sequence ID" value="NZ_BMIN01000001.1"/>
</dbReference>
<gene>
    <name evidence="3" type="primary">swrB</name>
    <name evidence="3" type="ORF">GCM10011389_00350</name>
</gene>
<feature type="transmembrane region" description="Helical" evidence="2">
    <location>
        <begin position="6"/>
        <end position="27"/>
    </location>
</feature>
<reference evidence="4" key="1">
    <citation type="journal article" date="2019" name="Int. J. Syst. Evol. Microbiol.">
        <title>The Global Catalogue of Microorganisms (GCM) 10K type strain sequencing project: providing services to taxonomists for standard genome sequencing and annotation.</title>
        <authorList>
            <consortium name="The Broad Institute Genomics Platform"/>
            <consortium name="The Broad Institute Genome Sequencing Center for Infectious Disease"/>
            <person name="Wu L."/>
            <person name="Ma J."/>
        </authorList>
    </citation>
    <scope>NUCLEOTIDE SEQUENCE [LARGE SCALE GENOMIC DNA]</scope>
    <source>
        <strain evidence="4">CGMCC 1.15353</strain>
    </source>
</reference>
<keyword evidence="2" id="KW-0472">Membrane</keyword>
<evidence type="ECO:0000256" key="1">
    <source>
        <dbReference type="SAM" id="MobiDB-lite"/>
    </source>
</evidence>
<proteinExistence type="predicted"/>
<keyword evidence="2" id="KW-1133">Transmembrane helix</keyword>